<dbReference type="eggNOG" id="COG1541">
    <property type="taxonomic scope" value="Bacteria"/>
</dbReference>
<dbReference type="InterPro" id="IPR042099">
    <property type="entry name" value="ANL_N_sf"/>
</dbReference>
<dbReference type="InterPro" id="IPR053158">
    <property type="entry name" value="CapK_Type1_Caps_Biosynth"/>
</dbReference>
<gene>
    <name evidence="2" type="ORF">ebA4317</name>
</gene>
<dbReference type="GO" id="GO:0016874">
    <property type="term" value="F:ligase activity"/>
    <property type="evidence" value="ECO:0007669"/>
    <property type="project" value="UniProtKB-KW"/>
</dbReference>
<protein>
    <submittedName>
        <fullName evidence="2">CoA ligase, possible involved in capsular antigen synthesis (Related to CapK protein)</fullName>
    </submittedName>
</protein>
<dbReference type="EMBL" id="CR555306">
    <property type="protein sequence ID" value="CAI08570.1"/>
    <property type="molecule type" value="Genomic_DNA"/>
</dbReference>
<feature type="domain" description="AMP-dependent synthetase/ligase" evidence="1">
    <location>
        <begin position="207"/>
        <end position="334"/>
    </location>
</feature>
<dbReference type="SUPFAM" id="SSF56801">
    <property type="entry name" value="Acetyl-CoA synthetase-like"/>
    <property type="match status" value="1"/>
</dbReference>
<dbReference type="Proteomes" id="UP000006552">
    <property type="component" value="Chromosome"/>
</dbReference>
<dbReference type="STRING" id="76114.ebA4317"/>
<keyword evidence="2" id="KW-0436">Ligase</keyword>
<name>Q5P294_AROAE</name>
<evidence type="ECO:0000313" key="2">
    <source>
        <dbReference type="EMBL" id="CAI08570.1"/>
    </source>
</evidence>
<proteinExistence type="predicted"/>
<evidence type="ECO:0000259" key="1">
    <source>
        <dbReference type="Pfam" id="PF00501"/>
    </source>
</evidence>
<dbReference type="PANTHER" id="PTHR36932:SF1">
    <property type="entry name" value="CAPSULAR POLYSACCHARIDE BIOSYNTHESIS PROTEIN"/>
    <property type="match status" value="1"/>
</dbReference>
<evidence type="ECO:0000313" key="3">
    <source>
        <dbReference type="Proteomes" id="UP000006552"/>
    </source>
</evidence>
<reference evidence="2 3" key="1">
    <citation type="journal article" date="2005" name="Arch. Microbiol.">
        <title>The genome sequence of an anaerobic aromatic-degrading denitrifying bacterium, strain EbN1.</title>
        <authorList>
            <person name="Rabus R."/>
            <person name="Kube M."/>
            <person name="Heider J."/>
            <person name="Beck A."/>
            <person name="Heitmann K."/>
            <person name="Widdel F."/>
            <person name="Reinhardt R."/>
        </authorList>
    </citation>
    <scope>NUCLEOTIDE SEQUENCE [LARGE SCALE GENOMIC DNA]</scope>
    <source>
        <strain evidence="2 3">EbN1</strain>
    </source>
</reference>
<dbReference type="KEGG" id="eba:ebA4317"/>
<dbReference type="AlphaFoldDB" id="Q5P294"/>
<keyword evidence="3" id="KW-1185">Reference proteome</keyword>
<accession>Q5P294</accession>
<sequence length="487" mass="54699">MSQRRAEAFGQPLVPHVSHTIPFMTLYPKIVSTLLFPLHEHFKGHDTPGILRELERSQWYSQDHLADLQMARLRNMLVAVSNSVPFYRKHFRANGLTIADFVTRDGLNALPLIDKNVIRSNFDEWKAEDGGALARHSTSGSSGEPLSFLLGSHRISFDIAAKWRATRWWDVDIGDREMVLWSSPLEIGAQDRLRALRDRLFRSRLVPARDLSPDRIDRILADIRTFRPRMLFGYPSALSRIAFRARERSLRMDDVGIRVAFCTSEVLRPEWREAIGQVFGCGVANEYGARDAGFIARECQHGGLHVTAEEVIVEVVDDDGKRLQPGTEGDIVITNFAGPEFPFIRYRTGDRGVLSDARCACGRGLPLIQSISGRTNDGLVAADGSWVHGSAINHALRELRDLEAYRIVQESRQYIRITLATRTPLPDAVRSALTRHVHTLLGASVQVEIAQLPEIPPEPNGKFRHIICNVERGQSEPTDNVGAQENL</sequence>
<dbReference type="InterPro" id="IPR000873">
    <property type="entry name" value="AMP-dep_synth/lig_dom"/>
</dbReference>
<dbReference type="HOGENOM" id="CLU_035301_5_0_4"/>
<dbReference type="Gene3D" id="3.40.50.12780">
    <property type="entry name" value="N-terminal domain of ligase-like"/>
    <property type="match status" value="1"/>
</dbReference>
<dbReference type="PANTHER" id="PTHR36932">
    <property type="entry name" value="CAPSULAR POLYSACCHARIDE BIOSYNTHESIS PROTEIN"/>
    <property type="match status" value="1"/>
</dbReference>
<organism evidence="2 3">
    <name type="scientific">Aromatoleum aromaticum (strain DSM 19018 / LMG 30748 / EbN1)</name>
    <name type="common">Azoarcus sp. (strain EbN1)</name>
    <dbReference type="NCBI Taxonomy" id="76114"/>
    <lineage>
        <taxon>Bacteria</taxon>
        <taxon>Pseudomonadati</taxon>
        <taxon>Pseudomonadota</taxon>
        <taxon>Betaproteobacteria</taxon>
        <taxon>Rhodocyclales</taxon>
        <taxon>Rhodocyclaceae</taxon>
        <taxon>Aromatoleum</taxon>
    </lineage>
</organism>
<dbReference type="Pfam" id="PF00501">
    <property type="entry name" value="AMP-binding"/>
    <property type="match status" value="1"/>
</dbReference>